<dbReference type="Proteomes" id="UP000809243">
    <property type="component" value="Unassembled WGS sequence"/>
</dbReference>
<dbReference type="AlphaFoldDB" id="A0A939C7H6"/>
<feature type="region of interest" description="Disordered" evidence="9">
    <location>
        <begin position="1"/>
        <end position="30"/>
    </location>
</feature>
<dbReference type="Gene3D" id="3.40.50.300">
    <property type="entry name" value="P-loop containing nucleotide triphosphate hydrolases"/>
    <property type="match status" value="1"/>
</dbReference>
<dbReference type="EMBL" id="JAFGDB010000073">
    <property type="protein sequence ID" value="MBN2067669.1"/>
    <property type="molecule type" value="Genomic_DNA"/>
</dbReference>
<keyword evidence="7" id="KW-0342">GTP-binding</keyword>
<dbReference type="PANTHER" id="PTHR42854:SF3">
    <property type="entry name" value="EUKARYOTIC TRANSLATION INITIATION FACTOR 2 SUBUNIT 3-RELATED"/>
    <property type="match status" value="1"/>
</dbReference>
<dbReference type="GO" id="GO:0003743">
    <property type="term" value="F:translation initiation factor activity"/>
    <property type="evidence" value="ECO:0007669"/>
    <property type="project" value="UniProtKB-KW"/>
</dbReference>
<evidence type="ECO:0000256" key="9">
    <source>
        <dbReference type="SAM" id="MobiDB-lite"/>
    </source>
</evidence>
<dbReference type="GO" id="GO:0005829">
    <property type="term" value="C:cytosol"/>
    <property type="evidence" value="ECO:0007669"/>
    <property type="project" value="TreeGrafter"/>
</dbReference>
<evidence type="ECO:0000256" key="1">
    <source>
        <dbReference type="ARBA" id="ARBA00005388"/>
    </source>
</evidence>
<dbReference type="SUPFAM" id="SSF50465">
    <property type="entry name" value="EF-Tu/eEF-1alpha/eIF2-gamma C-terminal domain"/>
    <property type="match status" value="1"/>
</dbReference>
<evidence type="ECO:0000256" key="3">
    <source>
        <dbReference type="ARBA" id="ARBA00022540"/>
    </source>
</evidence>
<evidence type="ECO:0000256" key="5">
    <source>
        <dbReference type="ARBA" id="ARBA00022801"/>
    </source>
</evidence>
<evidence type="ECO:0000256" key="7">
    <source>
        <dbReference type="ARBA" id="ARBA00023134"/>
    </source>
</evidence>
<dbReference type="InterPro" id="IPR009001">
    <property type="entry name" value="Transl_elong_EF1A/Init_IF2_C"/>
</dbReference>
<feature type="compositionally biased region" description="Basic and acidic residues" evidence="9">
    <location>
        <begin position="9"/>
        <end position="30"/>
    </location>
</feature>
<dbReference type="InterPro" id="IPR050543">
    <property type="entry name" value="eIF2G"/>
</dbReference>
<protein>
    <recommendedName>
        <fullName evidence="2">protein-synthesizing GTPase</fullName>
        <ecNumber evidence="2">3.6.5.3</ecNumber>
    </recommendedName>
</protein>
<dbReference type="NCBIfam" id="TIGR00231">
    <property type="entry name" value="small_GTP"/>
    <property type="match status" value="1"/>
</dbReference>
<dbReference type="SUPFAM" id="SSF50447">
    <property type="entry name" value="Translation proteins"/>
    <property type="match status" value="1"/>
</dbReference>
<dbReference type="Gene3D" id="2.40.30.10">
    <property type="entry name" value="Translation factors"/>
    <property type="match status" value="2"/>
</dbReference>
<dbReference type="CDD" id="cd01888">
    <property type="entry name" value="eIF2_gamma"/>
    <property type="match status" value="1"/>
</dbReference>
<dbReference type="InterPro" id="IPR005225">
    <property type="entry name" value="Small_GTP-bd"/>
</dbReference>
<comment type="catalytic activity">
    <reaction evidence="8">
        <text>GTP + H2O = GDP + phosphate + H(+)</text>
        <dbReference type="Rhea" id="RHEA:19669"/>
        <dbReference type="ChEBI" id="CHEBI:15377"/>
        <dbReference type="ChEBI" id="CHEBI:15378"/>
        <dbReference type="ChEBI" id="CHEBI:37565"/>
        <dbReference type="ChEBI" id="CHEBI:43474"/>
        <dbReference type="ChEBI" id="CHEBI:58189"/>
        <dbReference type="EC" id="3.6.5.3"/>
    </reaction>
</comment>
<organism evidence="11 12">
    <name type="scientific">Candidatus Iainarchaeum sp</name>
    <dbReference type="NCBI Taxonomy" id="3101447"/>
    <lineage>
        <taxon>Archaea</taxon>
        <taxon>Candidatus Iainarchaeota</taxon>
        <taxon>Candidatus Iainarchaeia</taxon>
        <taxon>Candidatus Iainarchaeales</taxon>
        <taxon>Candidatus Iainarchaeaceae</taxon>
        <taxon>Candidatus Iainarchaeum</taxon>
    </lineage>
</organism>
<evidence type="ECO:0000256" key="6">
    <source>
        <dbReference type="ARBA" id="ARBA00022917"/>
    </source>
</evidence>
<comment type="similarity">
    <text evidence="1">Belongs to the TRAFAC class translation factor GTPase superfamily. Classic translation factor GTPase family. EIF2G subfamily.</text>
</comment>
<dbReference type="InterPro" id="IPR027417">
    <property type="entry name" value="P-loop_NTPase"/>
</dbReference>
<dbReference type="GO" id="GO:0000049">
    <property type="term" value="F:tRNA binding"/>
    <property type="evidence" value="ECO:0007669"/>
    <property type="project" value="TreeGrafter"/>
</dbReference>
<keyword evidence="5" id="KW-0378">Hydrolase</keyword>
<dbReference type="PANTHER" id="PTHR42854">
    <property type="entry name" value="EUKARYOTIC TRANSLATION INITIATION FACTOR 2 SUBUNIT 3 FAMILY MEMBER"/>
    <property type="match status" value="1"/>
</dbReference>
<keyword evidence="3 11" id="KW-0396">Initiation factor</keyword>
<dbReference type="SUPFAM" id="SSF52540">
    <property type="entry name" value="P-loop containing nucleoside triphosphate hydrolases"/>
    <property type="match status" value="1"/>
</dbReference>
<evidence type="ECO:0000256" key="4">
    <source>
        <dbReference type="ARBA" id="ARBA00022741"/>
    </source>
</evidence>
<sequence length="425" mass="45999">MTAAKKQKKGDSALKETKVGKKHKPEEAKEKAEQAVVNIGMVGHVDHGKTSLTQALTGKWTDTHSEELKRGISIRLGYADASFFKCKACKGSQAYSNKPVCPTCGKKAEKLRRVSFVDAPGHETLMTTMLSGAALMHGAVLVIAANEECPQPQTEEHLMALKIAGISSIVVAQNKIDLVDKKKAIDNKEQILKFLEKNGYRDAPIIPIAANFSTNIDMLIEAIEKHIPTPKFEPGKKLLMYCARSFDINKPGAKPAEMKGGIVGGSIIQGKAEIGDKIVISPGITGKILETTIKSVSSTTGELKEAAAGGLIAIRTMIDPSLAQNDRLRGQVIAQEGFLPEPIDHLEIELNYIERLVEKLESRVKTNDKVVLTVGTMTLLGTAESSQGNRAKISLNGKVVVMPKQKIAISKMEKGRWRLVAYATG</sequence>
<gene>
    <name evidence="11" type="ORF">JW744_04335</name>
</gene>
<dbReference type="EC" id="3.6.5.3" evidence="2"/>
<dbReference type="GO" id="GO:0003924">
    <property type="term" value="F:GTPase activity"/>
    <property type="evidence" value="ECO:0007669"/>
    <property type="project" value="InterPro"/>
</dbReference>
<reference evidence="11" key="1">
    <citation type="submission" date="2021-01" db="EMBL/GenBank/DDBJ databases">
        <title>Active Sulfur Cycling in an Early Earth Analoge.</title>
        <authorList>
            <person name="Hahn C.R."/>
            <person name="Youssef N.H."/>
            <person name="Elshahed M."/>
        </authorList>
    </citation>
    <scope>NUCLEOTIDE SEQUENCE</scope>
    <source>
        <strain evidence="11">Zod_Metabat.1151</strain>
    </source>
</reference>
<dbReference type="GO" id="GO:0001731">
    <property type="term" value="P:formation of translation preinitiation complex"/>
    <property type="evidence" value="ECO:0007669"/>
    <property type="project" value="TreeGrafter"/>
</dbReference>
<proteinExistence type="inferred from homology"/>
<dbReference type="FunFam" id="3.40.50.300:FF:000065">
    <property type="entry name" value="Eukaryotic translation initiation factor 2 subunit gamma"/>
    <property type="match status" value="1"/>
</dbReference>
<dbReference type="NCBIfam" id="NF003077">
    <property type="entry name" value="PRK04000.1"/>
    <property type="match status" value="1"/>
</dbReference>
<evidence type="ECO:0000259" key="10">
    <source>
        <dbReference type="PROSITE" id="PS51722"/>
    </source>
</evidence>
<dbReference type="Pfam" id="PF00009">
    <property type="entry name" value="GTP_EFTU"/>
    <property type="match status" value="1"/>
</dbReference>
<comment type="caution">
    <text evidence="11">The sequence shown here is derived from an EMBL/GenBank/DDBJ whole genome shotgun (WGS) entry which is preliminary data.</text>
</comment>
<name>A0A939C7H6_9ARCH</name>
<evidence type="ECO:0000313" key="12">
    <source>
        <dbReference type="Proteomes" id="UP000809243"/>
    </source>
</evidence>
<keyword evidence="4" id="KW-0547">Nucleotide-binding</keyword>
<evidence type="ECO:0000256" key="2">
    <source>
        <dbReference type="ARBA" id="ARBA00011986"/>
    </source>
</evidence>
<dbReference type="InterPro" id="IPR000795">
    <property type="entry name" value="T_Tr_GTP-bd_dom"/>
</dbReference>
<accession>A0A939C7H6</accession>
<evidence type="ECO:0000313" key="11">
    <source>
        <dbReference type="EMBL" id="MBN2067669.1"/>
    </source>
</evidence>
<dbReference type="InterPro" id="IPR015256">
    <property type="entry name" value="eIF2g_C"/>
</dbReference>
<dbReference type="Pfam" id="PF09173">
    <property type="entry name" value="eIF2_C"/>
    <property type="match status" value="1"/>
</dbReference>
<dbReference type="PROSITE" id="PS51722">
    <property type="entry name" value="G_TR_2"/>
    <property type="match status" value="1"/>
</dbReference>
<feature type="domain" description="Tr-type G" evidence="10">
    <location>
        <begin position="34"/>
        <end position="231"/>
    </location>
</feature>
<keyword evidence="6" id="KW-0648">Protein biosynthesis</keyword>
<dbReference type="InterPro" id="IPR044128">
    <property type="entry name" value="eIF2g_GTP-bd"/>
</dbReference>
<dbReference type="GO" id="GO:0005525">
    <property type="term" value="F:GTP binding"/>
    <property type="evidence" value="ECO:0007669"/>
    <property type="project" value="UniProtKB-KW"/>
</dbReference>
<dbReference type="InterPro" id="IPR009000">
    <property type="entry name" value="Transl_B-barrel_sf"/>
</dbReference>
<dbReference type="PRINTS" id="PR00315">
    <property type="entry name" value="ELONGATNFCT"/>
</dbReference>
<evidence type="ECO:0000256" key="8">
    <source>
        <dbReference type="ARBA" id="ARBA00048107"/>
    </source>
</evidence>